<dbReference type="EMBL" id="KK207776">
    <property type="protein sequence ID" value="EZF54773.1"/>
    <property type="molecule type" value="Genomic_DNA"/>
</dbReference>
<proteinExistence type="predicted"/>
<dbReference type="Proteomes" id="UP000023758">
    <property type="component" value="Unassembled WGS sequence"/>
</dbReference>
<protein>
    <submittedName>
        <fullName evidence="1">Uncharacterized protein</fullName>
    </submittedName>
</protein>
<dbReference type="AlphaFoldDB" id="A0A022W9M1"/>
<name>A0A022W9M1_TRIRU</name>
<dbReference type="HOGENOM" id="CLU_1636629_0_0_1"/>
<organism evidence="1">
    <name type="scientific">Trichophyton rubrum CBS 288.86</name>
    <dbReference type="NCBI Taxonomy" id="1215330"/>
    <lineage>
        <taxon>Eukaryota</taxon>
        <taxon>Fungi</taxon>
        <taxon>Dikarya</taxon>
        <taxon>Ascomycota</taxon>
        <taxon>Pezizomycotina</taxon>
        <taxon>Eurotiomycetes</taxon>
        <taxon>Eurotiomycetidae</taxon>
        <taxon>Onygenales</taxon>
        <taxon>Arthrodermataceae</taxon>
        <taxon>Trichophyton</taxon>
    </lineage>
</organism>
<sequence length="162" mass="17984">MPKSIYTLMRRQARVNLMGGSLELTWRTIICLYPIHGYGLLGLGGFLPSPAPAWCVCDDDFDIREYGKAGEGEWKGEPWAMSHSSHKNPPQVRVSQGQTQPPFHCCGRFSSSKGILYSTCILCTKGVAVSFLHHRENTVFSFTFKEPAKSISQPSDLSIVSD</sequence>
<reference evidence="1" key="1">
    <citation type="submission" date="2014-02" db="EMBL/GenBank/DDBJ databases">
        <title>The Genome Sequence of Trichophyton rubrum (morphotype fischeri) CBS 288.86.</title>
        <authorList>
            <consortium name="The Broad Institute Genomics Platform"/>
            <person name="Cuomo C.A."/>
            <person name="White T.C."/>
            <person name="Graser Y."/>
            <person name="Martinez-Rossi N."/>
            <person name="Heitman J."/>
            <person name="Young S.K."/>
            <person name="Zeng Q."/>
            <person name="Gargeya S."/>
            <person name="Abouelleil A."/>
            <person name="Alvarado L."/>
            <person name="Chapman S.B."/>
            <person name="Gainer-Dewar J."/>
            <person name="Goldberg J."/>
            <person name="Griggs A."/>
            <person name="Gujja S."/>
            <person name="Hansen M."/>
            <person name="Howarth C."/>
            <person name="Imamovic A."/>
            <person name="Larimer J."/>
            <person name="Martinez D."/>
            <person name="Murphy C."/>
            <person name="Pearson M.D."/>
            <person name="Persinoti G."/>
            <person name="Poon T."/>
            <person name="Priest M."/>
            <person name="Roberts A.D."/>
            <person name="Saif S."/>
            <person name="Shea T.D."/>
            <person name="Sykes S.N."/>
            <person name="Wortman J."/>
            <person name="Nusbaum C."/>
            <person name="Birren B."/>
        </authorList>
    </citation>
    <scope>NUCLEOTIDE SEQUENCE [LARGE SCALE GENOMIC DNA]</scope>
    <source>
        <strain evidence="1">CBS 288.86</strain>
    </source>
</reference>
<gene>
    <name evidence="1" type="ORF">H103_02544</name>
</gene>
<accession>A0A022W9M1</accession>
<evidence type="ECO:0000313" key="1">
    <source>
        <dbReference type="EMBL" id="EZF54773.1"/>
    </source>
</evidence>